<protein>
    <recommendedName>
        <fullName evidence="4">Retrotransposon gag domain-containing protein</fullName>
    </recommendedName>
</protein>
<proteinExistence type="predicted"/>
<keyword evidence="3" id="KW-1185">Reference proteome</keyword>
<dbReference type="PANTHER" id="PTHR35046:SF9">
    <property type="entry name" value="RNA-DIRECTED DNA POLYMERASE"/>
    <property type="match status" value="1"/>
</dbReference>
<accession>A0A371FRU6</accession>
<feature type="region of interest" description="Disordered" evidence="1">
    <location>
        <begin position="41"/>
        <end position="78"/>
    </location>
</feature>
<dbReference type="PANTHER" id="PTHR35046">
    <property type="entry name" value="ZINC KNUCKLE (CCHC-TYPE) FAMILY PROTEIN"/>
    <property type="match status" value="1"/>
</dbReference>
<comment type="caution">
    <text evidence="2">The sequence shown here is derived from an EMBL/GenBank/DDBJ whole genome shotgun (WGS) entry which is preliminary data.</text>
</comment>
<organism evidence="2 3">
    <name type="scientific">Mucuna pruriens</name>
    <name type="common">Velvet bean</name>
    <name type="synonym">Dolichos pruriens</name>
    <dbReference type="NCBI Taxonomy" id="157652"/>
    <lineage>
        <taxon>Eukaryota</taxon>
        <taxon>Viridiplantae</taxon>
        <taxon>Streptophyta</taxon>
        <taxon>Embryophyta</taxon>
        <taxon>Tracheophyta</taxon>
        <taxon>Spermatophyta</taxon>
        <taxon>Magnoliopsida</taxon>
        <taxon>eudicotyledons</taxon>
        <taxon>Gunneridae</taxon>
        <taxon>Pentapetalae</taxon>
        <taxon>rosids</taxon>
        <taxon>fabids</taxon>
        <taxon>Fabales</taxon>
        <taxon>Fabaceae</taxon>
        <taxon>Papilionoideae</taxon>
        <taxon>50 kb inversion clade</taxon>
        <taxon>NPAAA clade</taxon>
        <taxon>indigoferoid/millettioid clade</taxon>
        <taxon>Phaseoleae</taxon>
        <taxon>Mucuna</taxon>
    </lineage>
</organism>
<evidence type="ECO:0000313" key="3">
    <source>
        <dbReference type="Proteomes" id="UP000257109"/>
    </source>
</evidence>
<reference evidence="2" key="1">
    <citation type="submission" date="2018-05" db="EMBL/GenBank/DDBJ databases">
        <title>Draft genome of Mucuna pruriens seed.</title>
        <authorList>
            <person name="Nnadi N.E."/>
            <person name="Vos R."/>
            <person name="Hasami M.H."/>
            <person name="Devisetty U.K."/>
            <person name="Aguiy J.C."/>
        </authorList>
    </citation>
    <scope>NUCLEOTIDE SEQUENCE [LARGE SCALE GENOMIC DNA]</scope>
    <source>
        <strain evidence="2">JCA_2017</strain>
    </source>
</reference>
<evidence type="ECO:0008006" key="4">
    <source>
        <dbReference type="Google" id="ProtNLM"/>
    </source>
</evidence>
<dbReference type="AlphaFoldDB" id="A0A371FRU6"/>
<evidence type="ECO:0000313" key="2">
    <source>
        <dbReference type="EMBL" id="RDX81054.1"/>
    </source>
</evidence>
<dbReference type="Proteomes" id="UP000257109">
    <property type="component" value="Unassembled WGS sequence"/>
</dbReference>
<evidence type="ECO:0000256" key="1">
    <source>
        <dbReference type="SAM" id="MobiDB-lite"/>
    </source>
</evidence>
<dbReference type="EMBL" id="QJKJ01008027">
    <property type="protein sequence ID" value="RDX81054.1"/>
    <property type="molecule type" value="Genomic_DNA"/>
</dbReference>
<name>A0A371FRU6_MUCPR</name>
<feature type="non-terminal residue" evidence="2">
    <location>
        <position position="1"/>
    </location>
</feature>
<gene>
    <name evidence="2" type="ORF">CR513_38315</name>
</gene>
<sequence length="217" mass="25624">MAKEFLQCLIVEIKESSEQNIAQPKKNIILKGSYLRAHKAKLSGKRYKSPTSRNKDKEEEEEYLDGRNNENKRRRKGESRCDNYLGNIKVTIPTFQGKNDPKLYLEWERKIEHVFDCHNYSKEKKGLAQKIAKFNTRFYECEDYYKEMEIAMIRANVEEDCETTMTRFIRDLKKEIVDVVELQHYIEIKDSLHKTIQAERQLKSKKSSKIALSSSTS</sequence>
<dbReference type="OrthoDB" id="1731207at2759"/>